<dbReference type="EMBL" id="JARKIF010000013">
    <property type="protein sequence ID" value="KAJ7624573.1"/>
    <property type="molecule type" value="Genomic_DNA"/>
</dbReference>
<organism evidence="1 2">
    <name type="scientific">Roridomyces roridus</name>
    <dbReference type="NCBI Taxonomy" id="1738132"/>
    <lineage>
        <taxon>Eukaryota</taxon>
        <taxon>Fungi</taxon>
        <taxon>Dikarya</taxon>
        <taxon>Basidiomycota</taxon>
        <taxon>Agaricomycotina</taxon>
        <taxon>Agaricomycetes</taxon>
        <taxon>Agaricomycetidae</taxon>
        <taxon>Agaricales</taxon>
        <taxon>Marasmiineae</taxon>
        <taxon>Mycenaceae</taxon>
        <taxon>Roridomyces</taxon>
    </lineage>
</organism>
<keyword evidence="2" id="KW-1185">Reference proteome</keyword>
<dbReference type="PANTHER" id="PTHR38115:SF1">
    <property type="entry name" value="LIPOCALIN-LIKE DOMAIN-CONTAINING PROTEIN"/>
    <property type="match status" value="1"/>
</dbReference>
<accession>A0AAD7BLA9</accession>
<comment type="caution">
    <text evidence="1">The sequence shown here is derived from an EMBL/GenBank/DDBJ whole genome shotgun (WGS) entry which is preliminary data.</text>
</comment>
<protein>
    <submittedName>
        <fullName evidence="1">Uncharacterized protein</fullName>
    </submittedName>
</protein>
<evidence type="ECO:0000313" key="1">
    <source>
        <dbReference type="EMBL" id="KAJ7624573.1"/>
    </source>
</evidence>
<reference evidence="1" key="1">
    <citation type="submission" date="2023-03" db="EMBL/GenBank/DDBJ databases">
        <title>Massive genome expansion in bonnet fungi (Mycena s.s.) driven by repeated elements and novel gene families across ecological guilds.</title>
        <authorList>
            <consortium name="Lawrence Berkeley National Laboratory"/>
            <person name="Harder C.B."/>
            <person name="Miyauchi S."/>
            <person name="Viragh M."/>
            <person name="Kuo A."/>
            <person name="Thoen E."/>
            <person name="Andreopoulos B."/>
            <person name="Lu D."/>
            <person name="Skrede I."/>
            <person name="Drula E."/>
            <person name="Henrissat B."/>
            <person name="Morin E."/>
            <person name="Kohler A."/>
            <person name="Barry K."/>
            <person name="LaButti K."/>
            <person name="Morin E."/>
            <person name="Salamov A."/>
            <person name="Lipzen A."/>
            <person name="Mereny Z."/>
            <person name="Hegedus B."/>
            <person name="Baldrian P."/>
            <person name="Stursova M."/>
            <person name="Weitz H."/>
            <person name="Taylor A."/>
            <person name="Grigoriev I.V."/>
            <person name="Nagy L.G."/>
            <person name="Martin F."/>
            <person name="Kauserud H."/>
        </authorList>
    </citation>
    <scope>NUCLEOTIDE SEQUENCE</scope>
    <source>
        <strain evidence="1">9284</strain>
    </source>
</reference>
<sequence>MPSLPTHFTTQNFTGRFKLNIARSIRVDELLTSQGIQDAHQRLAIEHGELAFNHFKDDDGQERIWIEQDIEGQIPPPAHEHLLDWFEREHHDNILGRVFRRIKRVKTPGLEPAFLRAGWSPDTLKHGVLLHEIRNDAWKVVETWGVEVKDGERYFARHVEFIEPNGSEHETRLVYDYVGPIN</sequence>
<dbReference type="AlphaFoldDB" id="A0AAD7BLA9"/>
<dbReference type="InterPro" id="IPR053037">
    <property type="entry name" value="Pericyclase_pydY-like"/>
</dbReference>
<dbReference type="Proteomes" id="UP001221142">
    <property type="component" value="Unassembled WGS sequence"/>
</dbReference>
<name>A0AAD7BLA9_9AGAR</name>
<dbReference type="PANTHER" id="PTHR38115">
    <property type="entry name" value="LIPOCALIN-LIKE DOMAIN-CONTAINING PROTEIN"/>
    <property type="match status" value="1"/>
</dbReference>
<proteinExistence type="predicted"/>
<gene>
    <name evidence="1" type="ORF">FB45DRAFT_84529</name>
</gene>
<evidence type="ECO:0000313" key="2">
    <source>
        <dbReference type="Proteomes" id="UP001221142"/>
    </source>
</evidence>